<feature type="domain" description="Ig-like" evidence="6">
    <location>
        <begin position="343"/>
        <end position="422"/>
    </location>
</feature>
<feature type="domain" description="Ig-like" evidence="6">
    <location>
        <begin position="246"/>
        <end position="338"/>
    </location>
</feature>
<evidence type="ECO:0000313" key="8">
    <source>
        <dbReference type="Proteomes" id="UP001497623"/>
    </source>
</evidence>
<dbReference type="InterPro" id="IPR013162">
    <property type="entry name" value="CD80_C2-set"/>
</dbReference>
<sequence>MSDPPTLVVEDVKVADMAIYTCRVDYKIRASAITKVNLTVIVPAAPPIILNESGLTMDSTVGPLKEGDQAHLTCRSAGGSPTPTLTWWKNGERLHQFGGVTTAGAESRITVEAKRGLHGATLTCQALNNNITEPSTKSVTVKVLLRPLSVEIVGSLGPLSSGRSVELVCRATGSTPPAQITWWKAKHQIKDVKYTVMNGGNVTVGSIHLMPLRSDDGLTIRCQAHNPDIPQSTMEDSRELIVHYKPEVSLDLGRPIDPELIKEGDDVYFECSVSANPPVHLVKWYLDGTLLEANKSAGLIISGQSLVLQKVGRERAGQYTCSAHNQEGQGLSNGVNLNVMYSPVCISPGRRTQGVAKLESASVSCEVEAFPPNVNFTWRFNGSAEADTLPPHTINSLGTFSMLNYTARQEQDYGTLLCWATNKIGQQREPCIIHLIPAGPPEAPRNCSIANQTSEALVVECIPGFNGGLQQTFLMEAWEADTLLTNTTNGSPEFVVRGLEAGMGVVLKMRAINLRGSSSEITLQADILKVAEKRMGPRERVLVPPVVGAIVGGVVTVLILIVVGLVITHYAHRSRPSAAAARNSTTPSPKTSITPPPPPMTNVFIGGCHTGDDRDTMQTITNPDVIRGASSKDDLVGGVTTPPRRVEAVAVLQSTGSHGVTTTLPEHHKLMSCEFILISKTHLPCSIRDIWQKLIFALPPHPKHPPPPPDPICPPPTSFAHPILKQFCTDPGDYRYAEWNGLWPSNQVLGNLVWASAVFKGKSPIPSSSIGRLVPNGDLENLRHASEKFH</sequence>
<gene>
    <name evidence="7" type="ORF">MNOR_LOCUS28048</name>
</gene>
<dbReference type="PROSITE" id="PS50835">
    <property type="entry name" value="IG_LIKE"/>
    <property type="match status" value="4"/>
</dbReference>
<keyword evidence="5" id="KW-0812">Transmembrane</keyword>
<feature type="region of interest" description="Disordered" evidence="4">
    <location>
        <begin position="576"/>
        <end position="601"/>
    </location>
</feature>
<name>A0AAV2RUE6_MEGNR</name>
<evidence type="ECO:0000256" key="3">
    <source>
        <dbReference type="ARBA" id="ARBA00023157"/>
    </source>
</evidence>
<dbReference type="Pfam" id="PF00047">
    <property type="entry name" value="ig"/>
    <property type="match status" value="2"/>
</dbReference>
<dbReference type="PANTHER" id="PTHR23278">
    <property type="entry name" value="SIDESTEP PROTEIN"/>
    <property type="match status" value="1"/>
</dbReference>
<dbReference type="InterPro" id="IPR003599">
    <property type="entry name" value="Ig_sub"/>
</dbReference>
<dbReference type="SUPFAM" id="SSF48726">
    <property type="entry name" value="Immunoglobulin"/>
    <property type="match status" value="4"/>
</dbReference>
<accession>A0AAV2RUE6</accession>
<organism evidence="7 8">
    <name type="scientific">Meganyctiphanes norvegica</name>
    <name type="common">Northern krill</name>
    <name type="synonym">Thysanopoda norvegica</name>
    <dbReference type="NCBI Taxonomy" id="48144"/>
    <lineage>
        <taxon>Eukaryota</taxon>
        <taxon>Metazoa</taxon>
        <taxon>Ecdysozoa</taxon>
        <taxon>Arthropoda</taxon>
        <taxon>Crustacea</taxon>
        <taxon>Multicrustacea</taxon>
        <taxon>Malacostraca</taxon>
        <taxon>Eumalacostraca</taxon>
        <taxon>Eucarida</taxon>
        <taxon>Euphausiacea</taxon>
        <taxon>Euphausiidae</taxon>
        <taxon>Meganyctiphanes</taxon>
    </lineage>
</organism>
<dbReference type="CDD" id="cd00096">
    <property type="entry name" value="Ig"/>
    <property type="match status" value="1"/>
</dbReference>
<feature type="compositionally biased region" description="Low complexity" evidence="4">
    <location>
        <begin position="576"/>
        <end position="593"/>
    </location>
</feature>
<dbReference type="InterPro" id="IPR007110">
    <property type="entry name" value="Ig-like_dom"/>
</dbReference>
<dbReference type="Pfam" id="PF08205">
    <property type="entry name" value="C2-set_2"/>
    <property type="match status" value="1"/>
</dbReference>
<comment type="subcellular location">
    <subcellularLocation>
        <location evidence="1">Membrane</location>
        <topology evidence="1">Single-pass membrane protein</topology>
    </subcellularLocation>
</comment>
<dbReference type="InterPro" id="IPR036179">
    <property type="entry name" value="Ig-like_dom_sf"/>
</dbReference>
<dbReference type="InterPro" id="IPR013783">
    <property type="entry name" value="Ig-like_fold"/>
</dbReference>
<dbReference type="InterPro" id="IPR013151">
    <property type="entry name" value="Immunoglobulin_dom"/>
</dbReference>
<dbReference type="GO" id="GO:0016020">
    <property type="term" value="C:membrane"/>
    <property type="evidence" value="ECO:0007669"/>
    <property type="project" value="UniProtKB-SubCell"/>
</dbReference>
<keyword evidence="2 5" id="KW-0472">Membrane</keyword>
<dbReference type="Gene3D" id="2.60.40.10">
    <property type="entry name" value="Immunoglobulins"/>
    <property type="match status" value="4"/>
</dbReference>
<evidence type="ECO:0000256" key="4">
    <source>
        <dbReference type="SAM" id="MobiDB-lite"/>
    </source>
</evidence>
<dbReference type="Pfam" id="PF13927">
    <property type="entry name" value="Ig_3"/>
    <property type="match status" value="1"/>
</dbReference>
<evidence type="ECO:0000256" key="5">
    <source>
        <dbReference type="SAM" id="Phobius"/>
    </source>
</evidence>
<dbReference type="Proteomes" id="UP001497623">
    <property type="component" value="Unassembled WGS sequence"/>
</dbReference>
<dbReference type="PANTHER" id="PTHR23278:SF19">
    <property type="entry name" value="OBSCURIN"/>
    <property type="match status" value="1"/>
</dbReference>
<feature type="domain" description="Ig-like" evidence="6">
    <location>
        <begin position="147"/>
        <end position="241"/>
    </location>
</feature>
<dbReference type="InterPro" id="IPR036116">
    <property type="entry name" value="FN3_sf"/>
</dbReference>
<comment type="caution">
    <text evidence="7">The sequence shown here is derived from an EMBL/GenBank/DDBJ whole genome shotgun (WGS) entry which is preliminary data.</text>
</comment>
<reference evidence="7 8" key="1">
    <citation type="submission" date="2024-05" db="EMBL/GenBank/DDBJ databases">
        <authorList>
            <person name="Wallberg A."/>
        </authorList>
    </citation>
    <scope>NUCLEOTIDE SEQUENCE [LARGE SCALE GENOMIC DNA]</scope>
</reference>
<keyword evidence="8" id="KW-1185">Reference proteome</keyword>
<feature type="non-terminal residue" evidence="7">
    <location>
        <position position="790"/>
    </location>
</feature>
<evidence type="ECO:0000313" key="7">
    <source>
        <dbReference type="EMBL" id="CAL4137311.1"/>
    </source>
</evidence>
<dbReference type="SUPFAM" id="SSF49265">
    <property type="entry name" value="Fibronectin type III"/>
    <property type="match status" value="1"/>
</dbReference>
<keyword evidence="5" id="KW-1133">Transmembrane helix</keyword>
<evidence type="ECO:0000256" key="1">
    <source>
        <dbReference type="ARBA" id="ARBA00004167"/>
    </source>
</evidence>
<keyword evidence="3" id="KW-1015">Disulfide bond</keyword>
<evidence type="ECO:0000259" key="6">
    <source>
        <dbReference type="PROSITE" id="PS50835"/>
    </source>
</evidence>
<dbReference type="SMART" id="SM00408">
    <property type="entry name" value="IGc2"/>
    <property type="match status" value="3"/>
</dbReference>
<dbReference type="EMBL" id="CAXKWB010030316">
    <property type="protein sequence ID" value="CAL4137311.1"/>
    <property type="molecule type" value="Genomic_DNA"/>
</dbReference>
<dbReference type="AlphaFoldDB" id="A0AAV2RUE6"/>
<feature type="transmembrane region" description="Helical" evidence="5">
    <location>
        <begin position="542"/>
        <end position="567"/>
    </location>
</feature>
<dbReference type="InterPro" id="IPR003598">
    <property type="entry name" value="Ig_sub2"/>
</dbReference>
<proteinExistence type="predicted"/>
<feature type="domain" description="Ig-like" evidence="6">
    <location>
        <begin position="46"/>
        <end position="140"/>
    </location>
</feature>
<dbReference type="SMART" id="SM00409">
    <property type="entry name" value="IG"/>
    <property type="match status" value="4"/>
</dbReference>
<protein>
    <recommendedName>
        <fullName evidence="6">Ig-like domain-containing protein</fullName>
    </recommendedName>
</protein>
<evidence type="ECO:0000256" key="2">
    <source>
        <dbReference type="ARBA" id="ARBA00023136"/>
    </source>
</evidence>